<sequence>MINLLCLLTWFTALVIGMNHHAMDSLAHPVRLLEKSYRFSTPDGKGTVQFPDKPKESKRTLRIGGNSVTLRLATYATVEGDIFLFGYADLPTQPPDANAILQGVFEGLVRDNPMIQLKNLVFGEQKLPGQEITWHTDDRQMVCRYILCKQRLYQIMVLGSPQFVTSNTARAFLDSLLIK</sequence>
<organism evidence="1 2">
    <name type="scientific">Thermogemmata fonticola</name>
    <dbReference type="NCBI Taxonomy" id="2755323"/>
    <lineage>
        <taxon>Bacteria</taxon>
        <taxon>Pseudomonadati</taxon>
        <taxon>Planctomycetota</taxon>
        <taxon>Planctomycetia</taxon>
        <taxon>Gemmatales</taxon>
        <taxon>Gemmataceae</taxon>
        <taxon>Thermogemmata</taxon>
    </lineage>
</organism>
<evidence type="ECO:0008006" key="3">
    <source>
        <dbReference type="Google" id="ProtNLM"/>
    </source>
</evidence>
<dbReference type="Proteomes" id="UP000542342">
    <property type="component" value="Unassembled WGS sequence"/>
</dbReference>
<accession>A0A7V8VEI8</accession>
<reference evidence="1 2" key="1">
    <citation type="submission" date="2020-07" db="EMBL/GenBank/DDBJ databases">
        <title>Thermogemmata thermophila gen. nov., sp. nov., a novel moderate thermophilic planctomycete from a Kamchatka hot spring.</title>
        <authorList>
            <person name="Elcheninov A.G."/>
            <person name="Podosokorskaya O.A."/>
            <person name="Kovaleva O.L."/>
            <person name="Novikov A."/>
            <person name="Bonch-Osmolovskaya E.A."/>
            <person name="Toshchakov S.V."/>
            <person name="Kublanov I.V."/>
        </authorList>
    </citation>
    <scope>NUCLEOTIDE SEQUENCE [LARGE SCALE GENOMIC DNA]</scope>
    <source>
        <strain evidence="1 2">2918</strain>
    </source>
</reference>
<dbReference type="RefSeq" id="WP_194537853.1">
    <property type="nucleotide sequence ID" value="NZ_JACEFB010000006.1"/>
</dbReference>
<gene>
    <name evidence="1" type="ORF">H0921_09565</name>
</gene>
<protein>
    <recommendedName>
        <fullName evidence="3">DUF1795 domain-containing protein</fullName>
    </recommendedName>
</protein>
<name>A0A7V8VEI8_9BACT</name>
<proteinExistence type="predicted"/>
<evidence type="ECO:0000313" key="2">
    <source>
        <dbReference type="Proteomes" id="UP000542342"/>
    </source>
</evidence>
<dbReference type="EMBL" id="JACEFB010000006">
    <property type="protein sequence ID" value="MBA2226405.1"/>
    <property type="molecule type" value="Genomic_DNA"/>
</dbReference>
<keyword evidence="2" id="KW-1185">Reference proteome</keyword>
<dbReference type="AlphaFoldDB" id="A0A7V8VEI8"/>
<evidence type="ECO:0000313" key="1">
    <source>
        <dbReference type="EMBL" id="MBA2226405.1"/>
    </source>
</evidence>
<comment type="caution">
    <text evidence="1">The sequence shown here is derived from an EMBL/GenBank/DDBJ whole genome shotgun (WGS) entry which is preliminary data.</text>
</comment>